<gene>
    <name evidence="2" type="ORF">CLV34_2634</name>
</gene>
<proteinExistence type="predicted"/>
<evidence type="ECO:0000313" key="2">
    <source>
        <dbReference type="EMBL" id="PJI86714.1"/>
    </source>
</evidence>
<keyword evidence="1" id="KW-0812">Transmembrane</keyword>
<dbReference type="OrthoDB" id="3822725at2"/>
<organism evidence="2 3">
    <name type="scientific">Luteimicrobium subarcticum</name>
    <dbReference type="NCBI Taxonomy" id="620910"/>
    <lineage>
        <taxon>Bacteria</taxon>
        <taxon>Bacillati</taxon>
        <taxon>Actinomycetota</taxon>
        <taxon>Actinomycetes</taxon>
        <taxon>Micrococcales</taxon>
        <taxon>Luteimicrobium</taxon>
    </lineage>
</organism>
<evidence type="ECO:0008006" key="4">
    <source>
        <dbReference type="Google" id="ProtNLM"/>
    </source>
</evidence>
<feature type="transmembrane region" description="Helical" evidence="1">
    <location>
        <begin position="76"/>
        <end position="101"/>
    </location>
</feature>
<name>A0A2M8W746_9MICO</name>
<keyword evidence="3" id="KW-1185">Reference proteome</keyword>
<feature type="transmembrane region" description="Helical" evidence="1">
    <location>
        <begin position="122"/>
        <end position="151"/>
    </location>
</feature>
<dbReference type="AlphaFoldDB" id="A0A2M8W746"/>
<protein>
    <recommendedName>
        <fullName evidence="4">ABC-2 family transporter</fullName>
    </recommendedName>
</protein>
<dbReference type="Proteomes" id="UP000231586">
    <property type="component" value="Unassembled WGS sequence"/>
</dbReference>
<feature type="transmembrane region" description="Helical" evidence="1">
    <location>
        <begin position="50"/>
        <end position="70"/>
    </location>
</feature>
<feature type="transmembrane region" description="Helical" evidence="1">
    <location>
        <begin position="163"/>
        <end position="188"/>
    </location>
</feature>
<feature type="transmembrane region" description="Helical" evidence="1">
    <location>
        <begin position="195"/>
        <end position="221"/>
    </location>
</feature>
<accession>A0A2M8W746</accession>
<keyword evidence="1" id="KW-1133">Transmembrane helix</keyword>
<evidence type="ECO:0000313" key="3">
    <source>
        <dbReference type="Proteomes" id="UP000231586"/>
    </source>
</evidence>
<dbReference type="RefSeq" id="WP_100350741.1">
    <property type="nucleotide sequence ID" value="NZ_PGTZ01000010.1"/>
</dbReference>
<feature type="transmembrane region" description="Helical" evidence="1">
    <location>
        <begin position="241"/>
        <end position="264"/>
    </location>
</feature>
<keyword evidence="1" id="KW-0472">Membrane</keyword>
<comment type="caution">
    <text evidence="2">The sequence shown here is derived from an EMBL/GenBank/DDBJ whole genome shotgun (WGS) entry which is preliminary data.</text>
</comment>
<reference evidence="2 3" key="1">
    <citation type="submission" date="2017-11" db="EMBL/GenBank/DDBJ databases">
        <title>Genomic Encyclopedia of Archaeal and Bacterial Type Strains, Phase II (KMG-II): From Individual Species to Whole Genera.</title>
        <authorList>
            <person name="Goeker M."/>
        </authorList>
    </citation>
    <scope>NUCLEOTIDE SEQUENCE [LARGE SCALE GENOMIC DNA]</scope>
    <source>
        <strain evidence="2 3">DSM 22413</strain>
    </source>
</reference>
<dbReference type="EMBL" id="PGTZ01000010">
    <property type="protein sequence ID" value="PJI86714.1"/>
    <property type="molecule type" value="Genomic_DNA"/>
</dbReference>
<sequence length="269" mass="28278">MTTLLPAAPGSPAARPAADVLDVSGTPSVPLTRLVRVELRKMRDTRSGKWLLITVAAVAVLVMAGLFIWGDQDDRTFMTLLGIAFVPLAFALPVLGILLICSEWGQRTALVTFTLTPHRGRVLTAKVVAALLFALGAIVVAAIPAAILAAVGGAHAPWDDVTVAVLARVLLAFVLGVVWGLAFGAALLNSALAIVAYFLVPTLLSLVGGIWTGAQDALVWFDLNQSSSVLFDSGPVTGAEWAHMATGFLVWVVLPGVLGTWRILRSEVK</sequence>
<evidence type="ECO:0000256" key="1">
    <source>
        <dbReference type="SAM" id="Phobius"/>
    </source>
</evidence>